<comment type="pathway">
    <text evidence="2">Cofactor biosynthesis; thiamine diphosphate biosynthesis.</text>
</comment>
<dbReference type="PANTHER" id="PTHR34266:SF2">
    <property type="entry name" value="THIAZOLE SYNTHASE"/>
    <property type="match status" value="1"/>
</dbReference>
<gene>
    <name evidence="11" type="ORF">NIIDMKKI_68180</name>
</gene>
<dbReference type="UniPathway" id="UPA00060"/>
<dbReference type="EC" id="2.8.1.10" evidence="3"/>
<evidence type="ECO:0000256" key="1">
    <source>
        <dbReference type="ARBA" id="ARBA00002834"/>
    </source>
</evidence>
<dbReference type="Pfam" id="PF05690">
    <property type="entry name" value="ThiG"/>
    <property type="match status" value="1"/>
</dbReference>
<comment type="function">
    <text evidence="1">Catalyzes the rearrangement of 1-deoxy-D-xylulose 5-phosphate (DXP) to produce the thiazole phosphate moiety of thiamine. Sulfur is provided by the thiocarboxylate moiety of the carrier protein ThiS. In vitro, sulfur can be provided by H(2)S.</text>
</comment>
<organism evidence="11 12">
    <name type="scientific">Mycobacterium kansasii</name>
    <dbReference type="NCBI Taxonomy" id="1768"/>
    <lineage>
        <taxon>Bacteria</taxon>
        <taxon>Bacillati</taxon>
        <taxon>Actinomycetota</taxon>
        <taxon>Actinomycetes</taxon>
        <taxon>Mycobacteriales</taxon>
        <taxon>Mycobacteriaceae</taxon>
        <taxon>Mycobacterium</taxon>
    </lineage>
</organism>
<proteinExistence type="predicted"/>
<keyword evidence="12" id="KW-1185">Reference proteome</keyword>
<protein>
    <recommendedName>
        <fullName evidence="3">thiazole synthase</fullName>
        <ecNumber evidence="3">2.8.1.10</ecNumber>
    </recommendedName>
</protein>
<dbReference type="InterPro" id="IPR008867">
    <property type="entry name" value="ThiG"/>
</dbReference>
<keyword evidence="4" id="KW-0808">Transferase</keyword>
<evidence type="ECO:0000313" key="12">
    <source>
        <dbReference type="Proteomes" id="UP000516380"/>
    </source>
</evidence>
<feature type="domain" description="SGNH hydrolase-type esterase" evidence="10">
    <location>
        <begin position="224"/>
        <end position="420"/>
    </location>
</feature>
<evidence type="ECO:0000313" key="11">
    <source>
        <dbReference type="EMBL" id="BCI91612.1"/>
    </source>
</evidence>
<dbReference type="InterPro" id="IPR036514">
    <property type="entry name" value="SGNH_hydro_sf"/>
</dbReference>
<evidence type="ECO:0000259" key="10">
    <source>
        <dbReference type="Pfam" id="PF13472"/>
    </source>
</evidence>
<dbReference type="CDD" id="cd01823">
    <property type="entry name" value="SEST_like"/>
    <property type="match status" value="1"/>
</dbReference>
<dbReference type="GO" id="GO:0016788">
    <property type="term" value="F:hydrolase activity, acting on ester bonds"/>
    <property type="evidence" value="ECO:0007669"/>
    <property type="project" value="InterPro"/>
</dbReference>
<dbReference type="GO" id="GO:1990107">
    <property type="term" value="F:thiazole synthase activity"/>
    <property type="evidence" value="ECO:0007669"/>
    <property type="project" value="UniProtKB-EC"/>
</dbReference>
<dbReference type="InterPro" id="IPR033983">
    <property type="entry name" value="Thiazole_synthase_ThiG"/>
</dbReference>
<dbReference type="Gene3D" id="3.20.20.70">
    <property type="entry name" value="Aldolase class I"/>
    <property type="match status" value="1"/>
</dbReference>
<dbReference type="InterPro" id="IPR013785">
    <property type="entry name" value="Aldolase_TIM"/>
</dbReference>
<keyword evidence="6" id="KW-0704">Schiff base</keyword>
<dbReference type="Gene3D" id="3.40.50.1110">
    <property type="entry name" value="SGNH hydrolase"/>
    <property type="match status" value="1"/>
</dbReference>
<evidence type="ECO:0000256" key="3">
    <source>
        <dbReference type="ARBA" id="ARBA00011960"/>
    </source>
</evidence>
<evidence type="ECO:0000256" key="2">
    <source>
        <dbReference type="ARBA" id="ARBA00004948"/>
    </source>
</evidence>
<dbReference type="Proteomes" id="UP000516380">
    <property type="component" value="Chromosome"/>
</dbReference>
<dbReference type="SUPFAM" id="SSF110399">
    <property type="entry name" value="ThiG-like"/>
    <property type="match status" value="1"/>
</dbReference>
<evidence type="ECO:0000256" key="8">
    <source>
        <dbReference type="SAM" id="MobiDB-lite"/>
    </source>
</evidence>
<dbReference type="Pfam" id="PF13472">
    <property type="entry name" value="Lipase_GDSL_2"/>
    <property type="match status" value="1"/>
</dbReference>
<feature type="region of interest" description="Disordered" evidence="8">
    <location>
        <begin position="205"/>
        <end position="224"/>
    </location>
</feature>
<name>A0A7G1INE0_MYCKA</name>
<sequence>MLTAQLAREALDTNWVKLEVIADERTLLPDAIELVRAAEQLVDDGFVVLPYTNDDPVLARRLEDAGCAAVMPLGSPIGTGLGITNPHNIEMIVAQAGVPVVLDAGIGTASDAALAMELGCDAVLLATAVTRAADPRRWPPRWPRPSPPAIWRVVPAGSRNAFGHRPPAPSYDRTRQTLCGAWQFDGCRSRHPAPRGRRAVAIRPIGPQLPAPGRRTTTPEVGGRHLPGATTANVLGDHQHGAPPQITALDGSESLVTVTIGGNDVGYIPLLMAAALPRPARRLPLLGAWIAELLDRNSRDQALAQVFDSLCEVGRSLRRRAPRSRVLFVDYLTLLPPAGVPAPPLSAAHSELGRHVAATLERLTADAAALTGCEVVRAAAASRDHHAWSPEPWTEKPARFGVPLPARPAPLHPNAAGMRAVAKLVAAQL</sequence>
<dbReference type="SUPFAM" id="SSF52266">
    <property type="entry name" value="SGNH hydrolase"/>
    <property type="match status" value="1"/>
</dbReference>
<dbReference type="PANTHER" id="PTHR34266">
    <property type="entry name" value="THIAZOLE SYNTHASE"/>
    <property type="match status" value="1"/>
</dbReference>
<dbReference type="GO" id="GO:0009229">
    <property type="term" value="P:thiamine diphosphate biosynthetic process"/>
    <property type="evidence" value="ECO:0007669"/>
    <property type="project" value="UniProtKB-UniPathway"/>
</dbReference>
<comment type="catalytic activity">
    <reaction evidence="7">
        <text>[ThiS sulfur-carrier protein]-C-terminal-Gly-aminoethanethioate + 2-iminoacetate + 1-deoxy-D-xylulose 5-phosphate = [ThiS sulfur-carrier protein]-C-terminal Gly-Gly + 2-[(2R,5Z)-2-carboxy-4-methylthiazol-5(2H)-ylidene]ethyl phosphate + 2 H2O + H(+)</text>
        <dbReference type="Rhea" id="RHEA:26297"/>
        <dbReference type="Rhea" id="RHEA-COMP:12909"/>
        <dbReference type="Rhea" id="RHEA-COMP:19908"/>
        <dbReference type="ChEBI" id="CHEBI:15377"/>
        <dbReference type="ChEBI" id="CHEBI:15378"/>
        <dbReference type="ChEBI" id="CHEBI:57792"/>
        <dbReference type="ChEBI" id="CHEBI:62899"/>
        <dbReference type="ChEBI" id="CHEBI:77846"/>
        <dbReference type="ChEBI" id="CHEBI:90778"/>
        <dbReference type="ChEBI" id="CHEBI:232372"/>
        <dbReference type="EC" id="2.8.1.10"/>
    </reaction>
</comment>
<evidence type="ECO:0000259" key="9">
    <source>
        <dbReference type="Pfam" id="PF05690"/>
    </source>
</evidence>
<accession>A0A7G1INE0</accession>
<reference evidence="11 12" key="1">
    <citation type="submission" date="2020-07" db="EMBL/GenBank/DDBJ databases">
        <title>Mycobacterium kansasii (former subtype) with zoonotic potential isolated from diseased indoor pet cat, Japan.</title>
        <authorList>
            <person name="Fukano H."/>
            <person name="Terazono T."/>
            <person name="Hoshino Y."/>
        </authorList>
    </citation>
    <scope>NUCLEOTIDE SEQUENCE [LARGE SCALE GENOMIC DNA]</scope>
    <source>
        <strain evidence="11 12">Kuro-I</strain>
    </source>
</reference>
<evidence type="ECO:0000256" key="5">
    <source>
        <dbReference type="ARBA" id="ARBA00022977"/>
    </source>
</evidence>
<evidence type="ECO:0000256" key="7">
    <source>
        <dbReference type="ARBA" id="ARBA00049897"/>
    </source>
</evidence>
<dbReference type="InterPro" id="IPR013830">
    <property type="entry name" value="SGNH_hydro"/>
</dbReference>
<dbReference type="InterPro" id="IPR037460">
    <property type="entry name" value="SEST-like"/>
</dbReference>
<evidence type="ECO:0000256" key="4">
    <source>
        <dbReference type="ARBA" id="ARBA00022679"/>
    </source>
</evidence>
<dbReference type="AlphaFoldDB" id="A0A7G1INE0"/>
<keyword evidence="5" id="KW-0784">Thiamine biosynthesis</keyword>
<evidence type="ECO:0000256" key="6">
    <source>
        <dbReference type="ARBA" id="ARBA00023270"/>
    </source>
</evidence>
<dbReference type="EMBL" id="AP023343">
    <property type="protein sequence ID" value="BCI91612.1"/>
    <property type="molecule type" value="Genomic_DNA"/>
</dbReference>
<feature type="domain" description="Thiazole synthase ThiG" evidence="9">
    <location>
        <begin position="2"/>
        <end position="136"/>
    </location>
</feature>